<dbReference type="EMBL" id="LR796802">
    <property type="protein sequence ID" value="CAB4167320.1"/>
    <property type="molecule type" value="Genomic_DNA"/>
</dbReference>
<proteinExistence type="predicted"/>
<sequence length="167" mass="16974">MATPTNLPATQTSGAILNASWLNNLRGAFRILQVVSASTSTAVASSTTTLVDTGLSATITPQSSSSKILVYVAHPQNIKTTPNGFTCMKLSLLRGSSVIQDVVTVAGFTGTSLDNVFGVTGIALDSPATTSATTYKTQFASAFGAASVSVQYGSAGTSTIILMEVSA</sequence>
<name>A0A6J5P5U9_9CAUD</name>
<organism evidence="1">
    <name type="scientific">uncultured Caudovirales phage</name>
    <dbReference type="NCBI Taxonomy" id="2100421"/>
    <lineage>
        <taxon>Viruses</taxon>
        <taxon>Duplodnaviria</taxon>
        <taxon>Heunggongvirae</taxon>
        <taxon>Uroviricota</taxon>
        <taxon>Caudoviricetes</taxon>
        <taxon>Peduoviridae</taxon>
        <taxon>Maltschvirus</taxon>
        <taxon>Maltschvirus maltsch</taxon>
    </lineage>
</organism>
<protein>
    <submittedName>
        <fullName evidence="1">Uncharacterized protein</fullName>
    </submittedName>
</protein>
<accession>A0A6J5P5U9</accession>
<evidence type="ECO:0000313" key="1">
    <source>
        <dbReference type="EMBL" id="CAB4167320.1"/>
    </source>
</evidence>
<gene>
    <name evidence="1" type="ORF">UFOVP872_11</name>
</gene>
<reference evidence="1" key="1">
    <citation type="submission" date="2020-04" db="EMBL/GenBank/DDBJ databases">
        <authorList>
            <person name="Chiriac C."/>
            <person name="Salcher M."/>
            <person name="Ghai R."/>
            <person name="Kavagutti S V."/>
        </authorList>
    </citation>
    <scope>NUCLEOTIDE SEQUENCE</scope>
</reference>